<dbReference type="CDD" id="cd03230">
    <property type="entry name" value="ABC_DR_subfamily_A"/>
    <property type="match status" value="1"/>
</dbReference>
<dbReference type="SMART" id="SM00382">
    <property type="entry name" value="AAA"/>
    <property type="match status" value="1"/>
</dbReference>
<keyword evidence="2 5" id="KW-0067">ATP-binding</keyword>
<dbReference type="InterPro" id="IPR027417">
    <property type="entry name" value="P-loop_NTPase"/>
</dbReference>
<accession>A0A7Z8JX82</accession>
<dbReference type="Gene3D" id="3.40.50.300">
    <property type="entry name" value="P-loop containing nucleotide triphosphate hydrolases"/>
    <property type="match status" value="1"/>
</dbReference>
<dbReference type="OrthoDB" id="9804819at2"/>
<dbReference type="EMBL" id="SZYE01000138">
    <property type="protein sequence ID" value="TKR22807.1"/>
    <property type="molecule type" value="Genomic_DNA"/>
</dbReference>
<evidence type="ECO:0000256" key="1">
    <source>
        <dbReference type="ARBA" id="ARBA00022741"/>
    </source>
</evidence>
<dbReference type="InterPro" id="IPR003439">
    <property type="entry name" value="ABC_transporter-like_ATP-bd"/>
</dbReference>
<sequence>MSDTPSAHARGAGHARGPAHARGAAAGPAVEAAHVVTAFGGFRAVDDVSLTVRPGQVLGLLGANGAGKTTLIRTVLGLLAPTSGTVRVLGGEPSRDTRRRIGYVPQGLGLAADLTVAENLAFVAAAYGLDEVPAPPAGLAGERDRLVGSLGLGLQRRLAFAAALSHAPELLVLDEPTSGVDPLARAALWDTVHEQAEAGVAVLVTTHYMQEAEQCDALVLMSRGRRVAAGTLADVLDGTTAVEVATPDWADAFGALSAAGLPVTVAGRAVRVAGVDAAEVGRALAVAGVRGEARPVPARLEEVLTLGAR</sequence>
<dbReference type="GO" id="GO:0005524">
    <property type="term" value="F:ATP binding"/>
    <property type="evidence" value="ECO:0007669"/>
    <property type="project" value="UniProtKB-KW"/>
</dbReference>
<feature type="region of interest" description="Disordered" evidence="3">
    <location>
        <begin position="1"/>
        <end position="24"/>
    </location>
</feature>
<dbReference type="PROSITE" id="PS50893">
    <property type="entry name" value="ABC_TRANSPORTER_2"/>
    <property type="match status" value="1"/>
</dbReference>
<evidence type="ECO:0000259" key="4">
    <source>
        <dbReference type="PROSITE" id="PS50893"/>
    </source>
</evidence>
<evidence type="ECO:0000313" key="5">
    <source>
        <dbReference type="EMBL" id="TKR22807.1"/>
    </source>
</evidence>
<name>A0A7Z8JX82_9CELL</name>
<dbReference type="Proteomes" id="UP000308121">
    <property type="component" value="Unassembled WGS sequence"/>
</dbReference>
<dbReference type="PANTHER" id="PTHR43038:SF3">
    <property type="entry name" value="ABC TRANSPORTER G FAMILY MEMBER 20 ISOFORM X1"/>
    <property type="match status" value="1"/>
</dbReference>
<comment type="caution">
    <text evidence="5">The sequence shown here is derived from an EMBL/GenBank/DDBJ whole genome shotgun (WGS) entry which is preliminary data.</text>
</comment>
<protein>
    <submittedName>
        <fullName evidence="5">ABC transporter ATP-binding protein</fullName>
    </submittedName>
</protein>
<dbReference type="GO" id="GO:0016887">
    <property type="term" value="F:ATP hydrolysis activity"/>
    <property type="evidence" value="ECO:0007669"/>
    <property type="project" value="InterPro"/>
</dbReference>
<dbReference type="InterPro" id="IPR003593">
    <property type="entry name" value="AAA+_ATPase"/>
</dbReference>
<dbReference type="SUPFAM" id="SSF52540">
    <property type="entry name" value="P-loop containing nucleoside triphosphate hydrolases"/>
    <property type="match status" value="1"/>
</dbReference>
<evidence type="ECO:0000256" key="3">
    <source>
        <dbReference type="SAM" id="MobiDB-lite"/>
    </source>
</evidence>
<organism evidence="5 6">
    <name type="scientific">Cellulomonas hominis</name>
    <dbReference type="NCBI Taxonomy" id="156981"/>
    <lineage>
        <taxon>Bacteria</taxon>
        <taxon>Bacillati</taxon>
        <taxon>Actinomycetota</taxon>
        <taxon>Actinomycetes</taxon>
        <taxon>Micrococcales</taxon>
        <taxon>Cellulomonadaceae</taxon>
        <taxon>Cellulomonas</taxon>
    </lineage>
</organism>
<dbReference type="AlphaFoldDB" id="A0A7Z8JX82"/>
<evidence type="ECO:0000256" key="2">
    <source>
        <dbReference type="ARBA" id="ARBA00022840"/>
    </source>
</evidence>
<dbReference type="Pfam" id="PF00005">
    <property type="entry name" value="ABC_tran"/>
    <property type="match status" value="1"/>
</dbReference>
<gene>
    <name evidence="5" type="ORF">FA014_14540</name>
</gene>
<evidence type="ECO:0000313" key="6">
    <source>
        <dbReference type="Proteomes" id="UP000308121"/>
    </source>
</evidence>
<proteinExistence type="predicted"/>
<reference evidence="5 6" key="1">
    <citation type="submission" date="2019-05" db="EMBL/GenBank/DDBJ databases">
        <title>Genome sequence of Cellulomonas hominis strain CS1.</title>
        <authorList>
            <person name="Belmont J."/>
            <person name="Maclea K.S."/>
        </authorList>
    </citation>
    <scope>NUCLEOTIDE SEQUENCE [LARGE SCALE GENOMIC DNA]</scope>
    <source>
        <strain evidence="5 6">CS1</strain>
    </source>
</reference>
<feature type="domain" description="ABC transporter" evidence="4">
    <location>
        <begin position="30"/>
        <end position="248"/>
    </location>
</feature>
<dbReference type="PANTHER" id="PTHR43038">
    <property type="entry name" value="ATP-BINDING CASSETTE, SUB-FAMILY H, MEMBER 1"/>
    <property type="match status" value="1"/>
</dbReference>
<keyword evidence="1" id="KW-0547">Nucleotide-binding</keyword>